<feature type="transmembrane region" description="Helical" evidence="1">
    <location>
        <begin position="136"/>
        <end position="157"/>
    </location>
</feature>
<evidence type="ECO:0000313" key="3">
    <source>
        <dbReference type="Proteomes" id="UP000007014"/>
    </source>
</evidence>
<dbReference type="HOGENOM" id="CLU_712428_0_0_1"/>
<name>M1V9N9_CYAM1</name>
<dbReference type="Proteomes" id="UP000007014">
    <property type="component" value="Chromosome 15"/>
</dbReference>
<protein>
    <submittedName>
        <fullName evidence="2">Uncharacterized protein</fullName>
    </submittedName>
</protein>
<organism evidence="2 3">
    <name type="scientific">Cyanidioschyzon merolae (strain NIES-3377 / 10D)</name>
    <name type="common">Unicellular red alga</name>
    <dbReference type="NCBI Taxonomy" id="280699"/>
    <lineage>
        <taxon>Eukaryota</taxon>
        <taxon>Rhodophyta</taxon>
        <taxon>Bangiophyceae</taxon>
        <taxon>Cyanidiales</taxon>
        <taxon>Cyanidiaceae</taxon>
        <taxon>Cyanidioschyzon</taxon>
    </lineage>
</organism>
<feature type="transmembrane region" description="Helical" evidence="1">
    <location>
        <begin position="188"/>
        <end position="207"/>
    </location>
</feature>
<proteinExistence type="predicted"/>
<sequence>MSSFARLCWIGTPVQWLHCRCRYGSRVSGKLVGHCNRGTSWSKTGAALQKRSRIVHWGSTRRLCDISCAWGGGSRNGPGSGSGRGSEGPADDLFRNRVETRARWQRLWQQPFRTLFQDEYFAWSTTGVRHPPTSTAILGLFLIAIMALVIPIFLVLLAVASQLMMLALVVGVPVFLLGAVSFLGLGGLLCISGVALTGAVVMPVLALSGSVSVLAWPALCIASVGTYWLFSRRRRQRVDLQAADDIQLPTPGETSPEESYLQRVREDLAQFDARLYGASAPDMLTETRENTKLPFPLRLAQESPKKIWGVSRKEVERWTERDVAEAAKSFGLPPRVCKWLARELVDGRVVLALTETEQQELVSTVQPRLTFGERKMLKEFLRYLSRAI</sequence>
<reference evidence="2 3" key="2">
    <citation type="journal article" date="2007" name="BMC Biol.">
        <title>A 100%-complete sequence reveals unusually simple genomic features in the hot-spring red alga Cyanidioschyzon merolae.</title>
        <authorList>
            <person name="Nozaki H."/>
            <person name="Takano H."/>
            <person name="Misumi O."/>
            <person name="Terasawa K."/>
            <person name="Matsuzaki M."/>
            <person name="Maruyama S."/>
            <person name="Nishida K."/>
            <person name="Yagisawa F."/>
            <person name="Yoshida Y."/>
            <person name="Fujiwara T."/>
            <person name="Takio S."/>
            <person name="Tamura K."/>
            <person name="Chung S.J."/>
            <person name="Nakamura S."/>
            <person name="Kuroiwa H."/>
            <person name="Tanaka K."/>
            <person name="Sato N."/>
            <person name="Kuroiwa T."/>
        </authorList>
    </citation>
    <scope>NUCLEOTIDE SEQUENCE [LARGE SCALE GENOMIC DNA]</scope>
    <source>
        <strain evidence="2 3">10D</strain>
    </source>
</reference>
<dbReference type="EMBL" id="AP006497">
    <property type="protein sequence ID" value="BAM81654.1"/>
    <property type="molecule type" value="Genomic_DNA"/>
</dbReference>
<accession>M1V9N9</accession>
<keyword evidence="1" id="KW-0472">Membrane</keyword>
<dbReference type="AlphaFoldDB" id="M1V9N9"/>
<dbReference type="GeneID" id="16995766"/>
<dbReference type="RefSeq" id="XP_005537690.1">
    <property type="nucleotide sequence ID" value="XM_005537633.1"/>
</dbReference>
<keyword evidence="1" id="KW-1133">Transmembrane helix</keyword>
<gene>
    <name evidence="2" type="ORF">CYME_CMO326C</name>
</gene>
<keyword evidence="3" id="KW-1185">Reference proteome</keyword>
<dbReference type="OrthoDB" id="422827at2759"/>
<evidence type="ECO:0000313" key="2">
    <source>
        <dbReference type="EMBL" id="BAM81654.1"/>
    </source>
</evidence>
<feature type="transmembrane region" description="Helical" evidence="1">
    <location>
        <begin position="213"/>
        <end position="230"/>
    </location>
</feature>
<dbReference type="KEGG" id="cme:CYME_CMO326C"/>
<evidence type="ECO:0000256" key="1">
    <source>
        <dbReference type="SAM" id="Phobius"/>
    </source>
</evidence>
<feature type="transmembrane region" description="Helical" evidence="1">
    <location>
        <begin position="163"/>
        <end position="183"/>
    </location>
</feature>
<keyword evidence="1" id="KW-0812">Transmembrane</keyword>
<reference evidence="2 3" key="1">
    <citation type="journal article" date="2004" name="Nature">
        <title>Genome sequence of the ultrasmall unicellular red alga Cyanidioschyzon merolae 10D.</title>
        <authorList>
            <person name="Matsuzaki M."/>
            <person name="Misumi O."/>
            <person name="Shin-i T."/>
            <person name="Maruyama S."/>
            <person name="Takahara M."/>
            <person name="Miyagishima S."/>
            <person name="Mori T."/>
            <person name="Nishida K."/>
            <person name="Yagisawa F."/>
            <person name="Nishida K."/>
            <person name="Yoshida Y."/>
            <person name="Nishimura Y."/>
            <person name="Nakao S."/>
            <person name="Kobayashi T."/>
            <person name="Momoyama Y."/>
            <person name="Higashiyama T."/>
            <person name="Minoda A."/>
            <person name="Sano M."/>
            <person name="Nomoto H."/>
            <person name="Oishi K."/>
            <person name="Hayashi H."/>
            <person name="Ohta F."/>
            <person name="Nishizaka S."/>
            <person name="Haga S."/>
            <person name="Miura S."/>
            <person name="Morishita T."/>
            <person name="Kabeya Y."/>
            <person name="Terasawa K."/>
            <person name="Suzuki Y."/>
            <person name="Ishii Y."/>
            <person name="Asakawa S."/>
            <person name="Takano H."/>
            <person name="Ohta N."/>
            <person name="Kuroiwa H."/>
            <person name="Tanaka K."/>
            <person name="Shimizu N."/>
            <person name="Sugano S."/>
            <person name="Sato N."/>
            <person name="Nozaki H."/>
            <person name="Ogasawara N."/>
            <person name="Kohara Y."/>
            <person name="Kuroiwa T."/>
        </authorList>
    </citation>
    <scope>NUCLEOTIDE SEQUENCE [LARGE SCALE GENOMIC DNA]</scope>
    <source>
        <strain evidence="2 3">10D</strain>
    </source>
</reference>
<dbReference type="Gramene" id="CMO326CT">
    <property type="protein sequence ID" value="CMO326CT"/>
    <property type="gene ID" value="CMO326C"/>
</dbReference>